<dbReference type="Proteomes" id="UP000317043">
    <property type="component" value="Unassembled WGS sequence"/>
</dbReference>
<dbReference type="PROSITE" id="PS51664">
    <property type="entry name" value="YCAO"/>
    <property type="match status" value="1"/>
</dbReference>
<evidence type="ECO:0000313" key="2">
    <source>
        <dbReference type="EMBL" id="TQL76722.1"/>
    </source>
</evidence>
<dbReference type="Gene3D" id="3.30.40.250">
    <property type="match status" value="1"/>
</dbReference>
<evidence type="ECO:0000313" key="3">
    <source>
        <dbReference type="Proteomes" id="UP000317043"/>
    </source>
</evidence>
<organism evidence="2 3">
    <name type="scientific">Stackebrandtia endophytica</name>
    <dbReference type="NCBI Taxonomy" id="1496996"/>
    <lineage>
        <taxon>Bacteria</taxon>
        <taxon>Bacillati</taxon>
        <taxon>Actinomycetota</taxon>
        <taxon>Actinomycetes</taxon>
        <taxon>Glycomycetales</taxon>
        <taxon>Glycomycetaceae</taxon>
        <taxon>Stackebrandtia</taxon>
    </lineage>
</organism>
<protein>
    <submittedName>
        <fullName evidence="2">Thiazole/oxazole-forming peptide maturase SagD family component</fullName>
    </submittedName>
</protein>
<keyword evidence="3" id="KW-1185">Reference proteome</keyword>
<accession>A0A543AVZ9</accession>
<proteinExistence type="predicted"/>
<comment type="caution">
    <text evidence="2">The sequence shown here is derived from an EMBL/GenBank/DDBJ whole genome shotgun (WGS) entry which is preliminary data.</text>
</comment>
<gene>
    <name evidence="2" type="ORF">FB566_2257</name>
</gene>
<reference evidence="2 3" key="1">
    <citation type="submission" date="2019-06" db="EMBL/GenBank/DDBJ databases">
        <title>Sequencing the genomes of 1000 actinobacteria strains.</title>
        <authorList>
            <person name="Klenk H.-P."/>
        </authorList>
    </citation>
    <scope>NUCLEOTIDE SEQUENCE [LARGE SCALE GENOMIC DNA]</scope>
    <source>
        <strain evidence="2 3">DSM 45928</strain>
    </source>
</reference>
<sequence>MAGFMPEVLVGRHVGVVGAADIMLPQPGEARVHRVVADSGDNRPLSGYPAVDRGWGTDTDPARARIAAVMETFERQCLHGDAHPSPFTATRRALQARDRRHVSPESLATFTREQYAGDGFRLARPPGVDDEMSWVAGFDLVTGEEVALPRQYCLYTDHGGEEPVWYRSTSNGSGAGSTPWAACLSGLLELLERDAIMMLWHHRLRPPHLEVSDASPLGRLIARQVTAAEVEYRLIDLTGIHRIPVVLAVVWSRLNGRQVYSLGGAAGRTRAAAAHKALMEASMLNSNCREIVGTGHARLMSPDEVTDFDGHMQYYLHPDRQIGLDFLLESRSTLPVDDIVPAELAGPPATILRRVSHRLREEIAAEVYAVNLTPEGAETFDLHAYRVVAPKLYPLDCGHDLRHLRHPRLKVDPSGRPVVAEQLNSEPHPFP</sequence>
<dbReference type="PANTHER" id="PTHR37809">
    <property type="entry name" value="RIBOSOMAL PROTEIN S12 METHYLTHIOTRANSFERASE ACCESSORY FACTOR YCAO"/>
    <property type="match status" value="1"/>
</dbReference>
<dbReference type="Pfam" id="PF02624">
    <property type="entry name" value="YcaO"/>
    <property type="match status" value="1"/>
</dbReference>
<evidence type="ECO:0000259" key="1">
    <source>
        <dbReference type="PROSITE" id="PS51664"/>
    </source>
</evidence>
<dbReference type="Gene3D" id="3.30.160.660">
    <property type="match status" value="1"/>
</dbReference>
<dbReference type="EMBL" id="VFOW01000001">
    <property type="protein sequence ID" value="TQL76722.1"/>
    <property type="molecule type" value="Genomic_DNA"/>
</dbReference>
<feature type="domain" description="YcaO" evidence="1">
    <location>
        <begin position="56"/>
        <end position="431"/>
    </location>
</feature>
<dbReference type="InParanoid" id="A0A543AVZ9"/>
<dbReference type="PANTHER" id="PTHR37809:SF1">
    <property type="entry name" value="RIBOSOMAL PROTEIN S12 METHYLTHIOTRANSFERASE ACCESSORY FACTOR YCAO"/>
    <property type="match status" value="1"/>
</dbReference>
<dbReference type="InterPro" id="IPR003776">
    <property type="entry name" value="YcaO-like_dom"/>
</dbReference>
<dbReference type="Gene3D" id="3.30.1330.230">
    <property type="match status" value="1"/>
</dbReference>
<dbReference type="OrthoDB" id="2379922at2"/>
<name>A0A543AVZ9_9ACTN</name>
<dbReference type="AlphaFoldDB" id="A0A543AVZ9"/>